<evidence type="ECO:0000259" key="3">
    <source>
        <dbReference type="PROSITE" id="PS50238"/>
    </source>
</evidence>
<proteinExistence type="predicted"/>
<feature type="region of interest" description="Disordered" evidence="2">
    <location>
        <begin position="474"/>
        <end position="536"/>
    </location>
</feature>
<feature type="compositionally biased region" description="Basic and acidic residues" evidence="2">
    <location>
        <begin position="1"/>
        <end position="10"/>
    </location>
</feature>
<dbReference type="GO" id="GO:0005737">
    <property type="term" value="C:cytoplasm"/>
    <property type="evidence" value="ECO:0007669"/>
    <property type="project" value="TreeGrafter"/>
</dbReference>
<dbReference type="PANTHER" id="PTHR23176">
    <property type="entry name" value="RHO/RAC/CDC GTPASE-ACTIVATING PROTEIN"/>
    <property type="match status" value="1"/>
</dbReference>
<feature type="compositionally biased region" description="Polar residues" evidence="2">
    <location>
        <begin position="505"/>
        <end position="535"/>
    </location>
</feature>
<dbReference type="GO" id="GO:0005096">
    <property type="term" value="F:GTPase activator activity"/>
    <property type="evidence" value="ECO:0007669"/>
    <property type="project" value="UniProtKB-KW"/>
</dbReference>
<feature type="compositionally biased region" description="Polar residues" evidence="2">
    <location>
        <begin position="29"/>
        <end position="40"/>
    </location>
</feature>
<evidence type="ECO:0000313" key="5">
    <source>
        <dbReference type="Proteomes" id="UP000006671"/>
    </source>
</evidence>
<dbReference type="PANTHER" id="PTHR23176:SF128">
    <property type="entry name" value="RHO GTPASE-ACTIVATING PROTEIN RGD1"/>
    <property type="match status" value="1"/>
</dbReference>
<dbReference type="eggNOG" id="KOG4269">
    <property type="taxonomic scope" value="Eukaryota"/>
</dbReference>
<name>D2VJS9_NAEGR</name>
<dbReference type="RefSeq" id="XP_002675748.1">
    <property type="nucleotide sequence ID" value="XM_002675702.1"/>
</dbReference>
<feature type="region of interest" description="Disordered" evidence="2">
    <location>
        <begin position="1"/>
        <end position="143"/>
    </location>
</feature>
<dbReference type="GeneID" id="8852978"/>
<feature type="domain" description="Rho-GAP" evidence="3">
    <location>
        <begin position="229"/>
        <end position="460"/>
    </location>
</feature>
<sequence>MGNGKSKEGGKGGLLAVSRNSLDEGPPAKSSSSVKPNQRVNIYVDETSVKNNNNTTTTSNMNNNNNNNTNNNNSLHQSQLSNDSSSTNNNTTTTTATPPSNNQNPNTATGTTISNTNTDSTTSSSPNASTNNSVLTPSNQQQQHHVTFGANTGSSSSIVFGVDVSVAVQRSCKLILKMLLQKKQQESGAAAADSSPPPPQESISEEKKNEYKHPLASDEEIEAIEKVCANLETLFIPEVLRQCLRFLNYYSSLLEQGVYRIPGDTQKMKEYREVFDKGQSIDFLAENREIDRKRKEAQENGVTVDIVHHGIKHDAHDVAGLIKLFLRELPGDYHLFTSQTAPEFSISHLKNFATEEEKVESVRTSLLRVPRANRDTLKALCEHFRLIIKYEKSNKMTTDNLLKCICGTSPYVLAFYFMVQFYDIVFREEEKKEPSKPLTEEEMNSTKNIEWLLRAQNDNKNVLSLGNLSHLTGGNNNLSNEALAGKAMSARESRRKSYYQRQQRNDSTASEDTPTTATDQSDFASPATNDNSNSDLDPITLALLKMKKDKDTQNENTIATDNVDSQEQNDSSITVEM</sequence>
<evidence type="ECO:0000313" key="4">
    <source>
        <dbReference type="EMBL" id="EFC43004.1"/>
    </source>
</evidence>
<feature type="region of interest" description="Disordered" evidence="2">
    <location>
        <begin position="552"/>
        <end position="577"/>
    </location>
</feature>
<evidence type="ECO:0000256" key="2">
    <source>
        <dbReference type="SAM" id="MobiDB-lite"/>
    </source>
</evidence>
<gene>
    <name evidence="4" type="ORF">NAEGRDRAFT_58417</name>
</gene>
<dbReference type="CDD" id="cd00159">
    <property type="entry name" value="RhoGAP"/>
    <property type="match status" value="1"/>
</dbReference>
<dbReference type="KEGG" id="ngr:NAEGRDRAFT_58417"/>
<dbReference type="Pfam" id="PF00620">
    <property type="entry name" value="RhoGAP"/>
    <property type="match status" value="1"/>
</dbReference>
<accession>D2VJS9</accession>
<dbReference type="Gene3D" id="1.10.555.10">
    <property type="entry name" value="Rho GTPase activation protein"/>
    <property type="match status" value="1"/>
</dbReference>
<keyword evidence="5" id="KW-1185">Reference proteome</keyword>
<organism evidence="5">
    <name type="scientific">Naegleria gruberi</name>
    <name type="common">Amoeba</name>
    <dbReference type="NCBI Taxonomy" id="5762"/>
    <lineage>
        <taxon>Eukaryota</taxon>
        <taxon>Discoba</taxon>
        <taxon>Heterolobosea</taxon>
        <taxon>Tetramitia</taxon>
        <taxon>Eutetramitia</taxon>
        <taxon>Vahlkampfiidae</taxon>
        <taxon>Naegleria</taxon>
    </lineage>
</organism>
<feature type="compositionally biased region" description="Polar residues" evidence="2">
    <location>
        <begin position="554"/>
        <end position="577"/>
    </location>
</feature>
<feature type="compositionally biased region" description="Basic and acidic residues" evidence="2">
    <location>
        <begin position="204"/>
        <end position="213"/>
    </location>
</feature>
<protein>
    <submittedName>
        <fullName evidence="4">Rho GTPase activating protein</fullName>
    </submittedName>
</protein>
<dbReference type="OrthoDB" id="27680at2759"/>
<dbReference type="InterPro" id="IPR050729">
    <property type="entry name" value="Rho-GAP"/>
</dbReference>
<reference evidence="4 5" key="1">
    <citation type="journal article" date="2010" name="Cell">
        <title>The genome of Naegleria gruberi illuminates early eukaryotic versatility.</title>
        <authorList>
            <person name="Fritz-Laylin L.K."/>
            <person name="Prochnik S.E."/>
            <person name="Ginger M.L."/>
            <person name="Dacks J.B."/>
            <person name="Carpenter M.L."/>
            <person name="Field M.C."/>
            <person name="Kuo A."/>
            <person name="Paredez A."/>
            <person name="Chapman J."/>
            <person name="Pham J."/>
            <person name="Shu S."/>
            <person name="Neupane R."/>
            <person name="Cipriano M."/>
            <person name="Mancuso J."/>
            <person name="Tu H."/>
            <person name="Salamov A."/>
            <person name="Lindquist E."/>
            <person name="Shapiro H."/>
            <person name="Lucas S."/>
            <person name="Grigoriev I.V."/>
            <person name="Cande W.Z."/>
            <person name="Fulton C."/>
            <person name="Rokhsar D.S."/>
            <person name="Dawson S.C."/>
        </authorList>
    </citation>
    <scope>NUCLEOTIDE SEQUENCE [LARGE SCALE GENOMIC DNA]</scope>
    <source>
        <strain evidence="4 5">NEG-M</strain>
    </source>
</reference>
<feature type="compositionally biased region" description="Low complexity" evidence="2">
    <location>
        <begin position="51"/>
        <end position="133"/>
    </location>
</feature>
<dbReference type="PROSITE" id="PS50238">
    <property type="entry name" value="RHOGAP"/>
    <property type="match status" value="1"/>
</dbReference>
<dbReference type="InParanoid" id="D2VJS9"/>
<evidence type="ECO:0000256" key="1">
    <source>
        <dbReference type="ARBA" id="ARBA00022468"/>
    </source>
</evidence>
<dbReference type="SMART" id="SM00324">
    <property type="entry name" value="RhoGAP"/>
    <property type="match status" value="1"/>
</dbReference>
<dbReference type="VEuPathDB" id="AmoebaDB:NAEGRDRAFT_58417"/>
<dbReference type="GO" id="GO:0007165">
    <property type="term" value="P:signal transduction"/>
    <property type="evidence" value="ECO:0007669"/>
    <property type="project" value="InterPro"/>
</dbReference>
<dbReference type="Proteomes" id="UP000006671">
    <property type="component" value="Unassembled WGS sequence"/>
</dbReference>
<dbReference type="EMBL" id="GG738876">
    <property type="protein sequence ID" value="EFC43004.1"/>
    <property type="molecule type" value="Genomic_DNA"/>
</dbReference>
<dbReference type="OMA" id="VQRSCKL"/>
<dbReference type="InterPro" id="IPR000198">
    <property type="entry name" value="RhoGAP_dom"/>
</dbReference>
<keyword evidence="1" id="KW-0343">GTPase activation</keyword>
<dbReference type="InterPro" id="IPR008936">
    <property type="entry name" value="Rho_GTPase_activation_prot"/>
</dbReference>
<dbReference type="STRING" id="5762.D2VJS9"/>
<dbReference type="SUPFAM" id="SSF48350">
    <property type="entry name" value="GTPase activation domain, GAP"/>
    <property type="match status" value="1"/>
</dbReference>
<dbReference type="AlphaFoldDB" id="D2VJS9"/>
<feature type="region of interest" description="Disordered" evidence="2">
    <location>
        <begin position="187"/>
        <end position="213"/>
    </location>
</feature>
<feature type="compositionally biased region" description="Polar residues" evidence="2">
    <location>
        <begin position="134"/>
        <end position="143"/>
    </location>
</feature>